<feature type="compositionally biased region" description="Low complexity" evidence="1">
    <location>
        <begin position="46"/>
        <end position="68"/>
    </location>
</feature>
<evidence type="ECO:0000256" key="1">
    <source>
        <dbReference type="SAM" id="MobiDB-lite"/>
    </source>
</evidence>
<evidence type="ECO:0000313" key="2">
    <source>
        <dbReference type="EMBL" id="TVU42979.1"/>
    </source>
</evidence>
<dbReference type="AlphaFoldDB" id="A0A5J9W3N6"/>
<dbReference type="Gramene" id="TVU42979">
    <property type="protein sequence ID" value="TVU42979"/>
    <property type="gene ID" value="EJB05_09406"/>
</dbReference>
<sequence>MRRRNRGAVASARPVFINLQDVLLATNLDVLFSIGIEEIGGKVDMAASSPATSTSPTTTGTSRTQPTTRYVSGPTYSRPSFMIHAQISIQDI</sequence>
<feature type="region of interest" description="Disordered" evidence="1">
    <location>
        <begin position="45"/>
        <end position="75"/>
    </location>
</feature>
<gene>
    <name evidence="2" type="ORF">EJB05_09406</name>
</gene>
<accession>A0A5J9W3N6</accession>
<feature type="non-terminal residue" evidence="2">
    <location>
        <position position="1"/>
    </location>
</feature>
<protein>
    <submittedName>
        <fullName evidence="2">Uncharacterized protein</fullName>
    </submittedName>
</protein>
<reference evidence="2 3" key="1">
    <citation type="journal article" date="2019" name="Sci. Rep.">
        <title>A high-quality genome of Eragrostis curvula grass provides insights into Poaceae evolution and supports new strategies to enhance forage quality.</title>
        <authorList>
            <person name="Carballo J."/>
            <person name="Santos B.A.C.M."/>
            <person name="Zappacosta D."/>
            <person name="Garbus I."/>
            <person name="Selva J.P."/>
            <person name="Gallo C.A."/>
            <person name="Diaz A."/>
            <person name="Albertini E."/>
            <person name="Caccamo M."/>
            <person name="Echenique V."/>
        </authorList>
    </citation>
    <scope>NUCLEOTIDE SEQUENCE [LARGE SCALE GENOMIC DNA]</scope>
    <source>
        <strain evidence="3">cv. Victoria</strain>
        <tissue evidence="2">Leaf</tissue>
    </source>
</reference>
<comment type="caution">
    <text evidence="2">The sequence shown here is derived from an EMBL/GenBank/DDBJ whole genome shotgun (WGS) entry which is preliminary data.</text>
</comment>
<proteinExistence type="predicted"/>
<name>A0A5J9W3N6_9POAL</name>
<evidence type="ECO:0000313" key="3">
    <source>
        <dbReference type="Proteomes" id="UP000324897"/>
    </source>
</evidence>
<dbReference type="Proteomes" id="UP000324897">
    <property type="component" value="Unassembled WGS sequence"/>
</dbReference>
<dbReference type="EMBL" id="RWGY01000005">
    <property type="protein sequence ID" value="TVU42979.1"/>
    <property type="molecule type" value="Genomic_DNA"/>
</dbReference>
<keyword evidence="3" id="KW-1185">Reference proteome</keyword>
<organism evidence="2 3">
    <name type="scientific">Eragrostis curvula</name>
    <name type="common">weeping love grass</name>
    <dbReference type="NCBI Taxonomy" id="38414"/>
    <lineage>
        <taxon>Eukaryota</taxon>
        <taxon>Viridiplantae</taxon>
        <taxon>Streptophyta</taxon>
        <taxon>Embryophyta</taxon>
        <taxon>Tracheophyta</taxon>
        <taxon>Spermatophyta</taxon>
        <taxon>Magnoliopsida</taxon>
        <taxon>Liliopsida</taxon>
        <taxon>Poales</taxon>
        <taxon>Poaceae</taxon>
        <taxon>PACMAD clade</taxon>
        <taxon>Chloridoideae</taxon>
        <taxon>Eragrostideae</taxon>
        <taxon>Eragrostidinae</taxon>
        <taxon>Eragrostis</taxon>
    </lineage>
</organism>